<reference evidence="1 2" key="1">
    <citation type="submission" date="2017-12" db="EMBL/GenBank/DDBJ databases">
        <title>High-resolution comparative analysis of great ape genomes.</title>
        <authorList>
            <person name="Pollen A."/>
            <person name="Hastie A."/>
            <person name="Hormozdiari F."/>
            <person name="Dougherty M."/>
            <person name="Liu R."/>
            <person name="Chaisson M."/>
            <person name="Hoppe E."/>
            <person name="Hill C."/>
            <person name="Pang A."/>
            <person name="Hillier L."/>
            <person name="Baker C."/>
            <person name="Armstrong J."/>
            <person name="Shendure J."/>
            <person name="Paten B."/>
            <person name="Wilson R."/>
            <person name="Chao H."/>
            <person name="Schneider V."/>
            <person name="Ventura M."/>
            <person name="Kronenberg Z."/>
            <person name="Murali S."/>
            <person name="Gordon D."/>
            <person name="Cantsilieris S."/>
            <person name="Munson K."/>
            <person name="Nelson B."/>
            <person name="Raja A."/>
            <person name="Underwood J."/>
            <person name="Diekhans M."/>
            <person name="Fiddes I."/>
            <person name="Haussler D."/>
            <person name="Eichler E."/>
        </authorList>
    </citation>
    <scope>NUCLEOTIDE SEQUENCE [LARGE SCALE GENOMIC DNA]</scope>
    <source>
        <strain evidence="1">Yerkes chimp pedigree #C0471</strain>
    </source>
</reference>
<dbReference type="Proteomes" id="UP000236370">
    <property type="component" value="Unassembled WGS sequence"/>
</dbReference>
<comment type="caution">
    <text evidence="1">The sequence shown here is derived from an EMBL/GenBank/DDBJ whole genome shotgun (WGS) entry which is preliminary data.</text>
</comment>
<organism evidence="1 2">
    <name type="scientific">Pan troglodytes</name>
    <name type="common">Chimpanzee</name>
    <dbReference type="NCBI Taxonomy" id="9598"/>
    <lineage>
        <taxon>Eukaryota</taxon>
        <taxon>Metazoa</taxon>
        <taxon>Chordata</taxon>
        <taxon>Craniata</taxon>
        <taxon>Vertebrata</taxon>
        <taxon>Euteleostomi</taxon>
        <taxon>Mammalia</taxon>
        <taxon>Eutheria</taxon>
        <taxon>Euarchontoglires</taxon>
        <taxon>Primates</taxon>
        <taxon>Haplorrhini</taxon>
        <taxon>Catarrhini</taxon>
        <taxon>Hominidae</taxon>
        <taxon>Pan</taxon>
    </lineage>
</organism>
<evidence type="ECO:0000313" key="2">
    <source>
        <dbReference type="Proteomes" id="UP000236370"/>
    </source>
</evidence>
<dbReference type="EMBL" id="NBAG03000017">
    <property type="protein sequence ID" value="PNI99609.1"/>
    <property type="molecule type" value="Genomic_DNA"/>
</dbReference>
<evidence type="ECO:0000313" key="1">
    <source>
        <dbReference type="EMBL" id="PNI99609.1"/>
    </source>
</evidence>
<gene>
    <name evidence="1" type="ORF">CK820_G0013881</name>
</gene>
<proteinExistence type="predicted"/>
<accession>A0A2J8QTM7</accession>
<name>A0A2J8QTM7_PANTR</name>
<protein>
    <submittedName>
        <fullName evidence="1">CNOT4 isoform 4</fullName>
    </submittedName>
</protein>
<sequence>MAFPRNSIMHLNHTANPTSNSNFLDLNLPPQHNTGLGGIPVAGIPASSGNSLDSLQDDNPPHWLKSLQALTEMDGPALLHHRPTTAPLQHTDPAAQSQLESLPSSFKPFQLPLPTPRLSDGLQTPQQNPHRFTTEFNTGPPLGKEEQPLENAGFVPLCFLPLSPPPTAPFSSLMF</sequence>
<dbReference type="AlphaFoldDB" id="A0A2J8QTM7"/>